<evidence type="ECO:0000256" key="11">
    <source>
        <dbReference type="SAM" id="MobiDB-lite"/>
    </source>
</evidence>
<keyword evidence="5 10" id="KW-0378">Hydrolase</keyword>
<evidence type="ECO:0000256" key="10">
    <source>
        <dbReference type="RuleBase" id="RU368028"/>
    </source>
</evidence>
<dbReference type="Pfam" id="PF00581">
    <property type="entry name" value="Rhodanese"/>
    <property type="match status" value="1"/>
</dbReference>
<reference evidence="13" key="1">
    <citation type="journal article" date="2021" name="Nat. Commun.">
        <title>Genetic determinants of endophytism in the Arabidopsis root mycobiome.</title>
        <authorList>
            <person name="Mesny F."/>
            <person name="Miyauchi S."/>
            <person name="Thiergart T."/>
            <person name="Pickel B."/>
            <person name="Atanasova L."/>
            <person name="Karlsson M."/>
            <person name="Huettel B."/>
            <person name="Barry K.W."/>
            <person name="Haridas S."/>
            <person name="Chen C."/>
            <person name="Bauer D."/>
            <person name="Andreopoulos W."/>
            <person name="Pangilinan J."/>
            <person name="LaButti K."/>
            <person name="Riley R."/>
            <person name="Lipzen A."/>
            <person name="Clum A."/>
            <person name="Drula E."/>
            <person name="Henrissat B."/>
            <person name="Kohler A."/>
            <person name="Grigoriev I.V."/>
            <person name="Martin F.M."/>
            <person name="Hacquard S."/>
        </authorList>
    </citation>
    <scope>NUCLEOTIDE SEQUENCE</scope>
    <source>
        <strain evidence="13">MPI-CAGE-AT-0016</strain>
    </source>
</reference>
<dbReference type="PRINTS" id="PR00716">
    <property type="entry name" value="MPIPHPHTASE"/>
</dbReference>
<dbReference type="GO" id="GO:0110032">
    <property type="term" value="P:positive regulation of G2/MI transition of meiotic cell cycle"/>
    <property type="evidence" value="ECO:0007669"/>
    <property type="project" value="TreeGrafter"/>
</dbReference>
<comment type="function">
    <text evidence="10">Tyrosine protein phosphatase which functions as a dosage-dependent inducer of mitotic progression.</text>
</comment>
<dbReference type="InterPro" id="IPR001763">
    <property type="entry name" value="Rhodanese-like_dom"/>
</dbReference>
<dbReference type="GO" id="GO:0051301">
    <property type="term" value="P:cell division"/>
    <property type="evidence" value="ECO:0007669"/>
    <property type="project" value="UniProtKB-UniRule"/>
</dbReference>
<evidence type="ECO:0000256" key="3">
    <source>
        <dbReference type="ARBA" id="ARBA00022618"/>
    </source>
</evidence>
<protein>
    <recommendedName>
        <fullName evidence="9 10">M-phase inducer phosphatase</fullName>
        <ecNumber evidence="2 10">3.1.3.48</ecNumber>
    </recommendedName>
</protein>
<feature type="domain" description="Rhodanese" evidence="12">
    <location>
        <begin position="405"/>
        <end position="509"/>
    </location>
</feature>
<evidence type="ECO:0000313" key="13">
    <source>
        <dbReference type="EMBL" id="KAH7368355.1"/>
    </source>
</evidence>
<dbReference type="GO" id="GO:0005634">
    <property type="term" value="C:nucleus"/>
    <property type="evidence" value="ECO:0007669"/>
    <property type="project" value="TreeGrafter"/>
</dbReference>
<evidence type="ECO:0000256" key="9">
    <source>
        <dbReference type="ARBA" id="ARBA00067190"/>
    </source>
</evidence>
<dbReference type="InterPro" id="IPR000751">
    <property type="entry name" value="MPI_Phosphatase"/>
</dbReference>
<dbReference type="Proteomes" id="UP000813385">
    <property type="component" value="Unassembled WGS sequence"/>
</dbReference>
<accession>A0A8K0X6I5</accession>
<dbReference type="PANTHER" id="PTHR10828:SF17">
    <property type="entry name" value="PROTEIN-TYROSINE-PHOSPHATASE"/>
    <property type="match status" value="1"/>
</dbReference>
<dbReference type="CDD" id="cd01530">
    <property type="entry name" value="Cdc25"/>
    <property type="match status" value="1"/>
</dbReference>
<feature type="region of interest" description="Disordered" evidence="11">
    <location>
        <begin position="304"/>
        <end position="326"/>
    </location>
</feature>
<evidence type="ECO:0000256" key="2">
    <source>
        <dbReference type="ARBA" id="ARBA00013064"/>
    </source>
</evidence>
<dbReference type="GO" id="GO:0005737">
    <property type="term" value="C:cytoplasm"/>
    <property type="evidence" value="ECO:0007669"/>
    <property type="project" value="TreeGrafter"/>
</dbReference>
<keyword evidence="4 10" id="KW-0498">Mitosis</keyword>
<evidence type="ECO:0000256" key="7">
    <source>
        <dbReference type="ARBA" id="ARBA00023306"/>
    </source>
</evidence>
<evidence type="ECO:0000256" key="5">
    <source>
        <dbReference type="ARBA" id="ARBA00022801"/>
    </source>
</evidence>
<comment type="similarity">
    <text evidence="1 10">Belongs to the MPI phosphatase family.</text>
</comment>
<dbReference type="SMART" id="SM00450">
    <property type="entry name" value="RHOD"/>
    <property type="match status" value="1"/>
</dbReference>
<dbReference type="InterPro" id="IPR036873">
    <property type="entry name" value="Rhodanese-like_dom_sf"/>
</dbReference>
<evidence type="ECO:0000256" key="6">
    <source>
        <dbReference type="ARBA" id="ARBA00022912"/>
    </source>
</evidence>
<dbReference type="EMBL" id="JAGPXD010000002">
    <property type="protein sequence ID" value="KAH7368355.1"/>
    <property type="molecule type" value="Genomic_DNA"/>
</dbReference>
<keyword evidence="14" id="KW-1185">Reference proteome</keyword>
<dbReference type="PANTHER" id="PTHR10828">
    <property type="entry name" value="M-PHASE INDUCER PHOSPHATASE DUAL SPECIFICITY PHOSPHATASE CDC25"/>
    <property type="match status" value="1"/>
</dbReference>
<comment type="catalytic activity">
    <reaction evidence="8 10">
        <text>O-phospho-L-tyrosyl-[protein] + H2O = L-tyrosyl-[protein] + phosphate</text>
        <dbReference type="Rhea" id="RHEA:10684"/>
        <dbReference type="Rhea" id="RHEA-COMP:10136"/>
        <dbReference type="Rhea" id="RHEA-COMP:20101"/>
        <dbReference type="ChEBI" id="CHEBI:15377"/>
        <dbReference type="ChEBI" id="CHEBI:43474"/>
        <dbReference type="ChEBI" id="CHEBI:46858"/>
        <dbReference type="ChEBI" id="CHEBI:61978"/>
        <dbReference type="EC" id="3.1.3.48"/>
    </reaction>
</comment>
<gene>
    <name evidence="13" type="ORF">B0T11DRAFT_63429</name>
</gene>
<dbReference type="OrthoDB" id="26523at2759"/>
<dbReference type="AlphaFoldDB" id="A0A8K0X6I5"/>
<evidence type="ECO:0000256" key="1">
    <source>
        <dbReference type="ARBA" id="ARBA00011065"/>
    </source>
</evidence>
<sequence length="594" mass="66123">MMDDSSPLAAMHRPVPVPSWGSNDLFRSHAHAHMSAVTGPVGPFRLRERLHKPNPDYFNVKDVRGSSPAASLAADLSQNFRLDSDARSATHASPHSQPRGPPKLILFCSPHFPTPRRALFTSHMFVPEDSRACVTTPPLPESSPGQLNELMDMSPLPHKAPFCSQIEVTSPTPLSTPVDDSSDEMMLDSPAPIARQTLLEAPKPLPVPERRMAGLRRPSLTRMKGFSTCGVPGRANTPIGDTLPTFRFGGESRLSHMSSALSLGECFDSASPPQERRPQTANSPTANVPGALRSRVQFSSMSGINSGRGAIANNSHSRRPSNPFMRPRKQYRRSLSMFEHPADIMKPKTEDKATAASAELQAVMDIEEPHQPILPNFPADDPADTIPRITKETMLDVLNGRYSEHFDQKMVIDCRFEYEYDGGHIDSAVNYNSKELLTSHLFKTPMDGRTLLIFHCEYSAHRAPLMARHVRSEDRTANAEHYPRLTYPEVYILDGGYSGFFATHRERCYPPNYVEMSDEKHQRTCERELGRLKNGRKGLGRAQTFAYGHREPCVDESPTGISRPHLTVRHDPIAMIGNSPILGERSHARRMASY</sequence>
<feature type="region of interest" description="Disordered" evidence="11">
    <location>
        <begin position="265"/>
        <end position="288"/>
    </location>
</feature>
<keyword evidence="6 10" id="KW-0904">Protein phosphatase</keyword>
<name>A0A8K0X6I5_9PEZI</name>
<evidence type="ECO:0000256" key="8">
    <source>
        <dbReference type="ARBA" id="ARBA00051722"/>
    </source>
</evidence>
<dbReference type="GO" id="GO:0004725">
    <property type="term" value="F:protein tyrosine phosphatase activity"/>
    <property type="evidence" value="ECO:0007669"/>
    <property type="project" value="UniProtKB-UniRule"/>
</dbReference>
<dbReference type="EC" id="3.1.3.48" evidence="2 10"/>
<evidence type="ECO:0000313" key="14">
    <source>
        <dbReference type="Proteomes" id="UP000813385"/>
    </source>
</evidence>
<comment type="caution">
    <text evidence="13">The sequence shown here is derived from an EMBL/GenBank/DDBJ whole genome shotgun (WGS) entry which is preliminary data.</text>
</comment>
<keyword evidence="3 10" id="KW-0132">Cell division</keyword>
<proteinExistence type="inferred from homology"/>
<dbReference type="Gene3D" id="3.40.250.10">
    <property type="entry name" value="Rhodanese-like domain"/>
    <property type="match status" value="1"/>
</dbReference>
<evidence type="ECO:0000259" key="12">
    <source>
        <dbReference type="PROSITE" id="PS50206"/>
    </source>
</evidence>
<dbReference type="SUPFAM" id="SSF52821">
    <property type="entry name" value="Rhodanese/Cell cycle control phosphatase"/>
    <property type="match status" value="1"/>
</dbReference>
<dbReference type="GO" id="GO:0000086">
    <property type="term" value="P:G2/M transition of mitotic cell cycle"/>
    <property type="evidence" value="ECO:0007669"/>
    <property type="project" value="TreeGrafter"/>
</dbReference>
<dbReference type="PROSITE" id="PS50206">
    <property type="entry name" value="RHODANESE_3"/>
    <property type="match status" value="1"/>
</dbReference>
<organism evidence="13 14">
    <name type="scientific">Plectosphaerella cucumerina</name>
    <dbReference type="NCBI Taxonomy" id="40658"/>
    <lineage>
        <taxon>Eukaryota</taxon>
        <taxon>Fungi</taxon>
        <taxon>Dikarya</taxon>
        <taxon>Ascomycota</taxon>
        <taxon>Pezizomycotina</taxon>
        <taxon>Sordariomycetes</taxon>
        <taxon>Hypocreomycetidae</taxon>
        <taxon>Glomerellales</taxon>
        <taxon>Plectosphaerellaceae</taxon>
        <taxon>Plectosphaerella</taxon>
    </lineage>
</organism>
<dbReference type="FunFam" id="3.40.250.10:FF:000021">
    <property type="entry name" value="M-phase inducer phosphatase cdc-25.2"/>
    <property type="match status" value="1"/>
</dbReference>
<dbReference type="GO" id="GO:0010971">
    <property type="term" value="P:positive regulation of G2/M transition of mitotic cell cycle"/>
    <property type="evidence" value="ECO:0007669"/>
    <property type="project" value="TreeGrafter"/>
</dbReference>
<evidence type="ECO:0000256" key="4">
    <source>
        <dbReference type="ARBA" id="ARBA00022776"/>
    </source>
</evidence>
<keyword evidence="7 10" id="KW-0131">Cell cycle</keyword>